<feature type="region of interest" description="Disordered" evidence="10">
    <location>
        <begin position="1"/>
        <end position="67"/>
    </location>
</feature>
<evidence type="ECO:0000313" key="11">
    <source>
        <dbReference type="EMBL" id="KAK5191932.1"/>
    </source>
</evidence>
<name>A0ABR0LL10_9PEZI</name>
<feature type="transmembrane region" description="Helical" evidence="9">
    <location>
        <begin position="194"/>
        <end position="220"/>
    </location>
</feature>
<dbReference type="PANTHER" id="PTHR10766:SF55">
    <property type="entry name" value="TRANSMEMBRANE 9 SUPERFAMILY MEMBER 4"/>
    <property type="match status" value="1"/>
</dbReference>
<evidence type="ECO:0000256" key="8">
    <source>
        <dbReference type="ARBA" id="ARBA00023136"/>
    </source>
</evidence>
<evidence type="ECO:0000256" key="10">
    <source>
        <dbReference type="SAM" id="MobiDB-lite"/>
    </source>
</evidence>
<feature type="transmembrane region" description="Helical" evidence="9">
    <location>
        <begin position="158"/>
        <end position="182"/>
    </location>
</feature>
<dbReference type="Proteomes" id="UP001357485">
    <property type="component" value="Unassembled WGS sequence"/>
</dbReference>
<comment type="subcellular location">
    <subcellularLocation>
        <location evidence="2">Golgi apparatus</location>
    </subcellularLocation>
    <subcellularLocation>
        <location evidence="1">Membrane</location>
        <topology evidence="1">Multi-pass membrane protein</topology>
    </subcellularLocation>
</comment>
<evidence type="ECO:0000256" key="1">
    <source>
        <dbReference type="ARBA" id="ARBA00004141"/>
    </source>
</evidence>
<comment type="caution">
    <text evidence="11">The sequence shown here is derived from an EMBL/GenBank/DDBJ whole genome shotgun (WGS) entry which is preliminary data.</text>
</comment>
<dbReference type="EMBL" id="JAVRRA010018023">
    <property type="protein sequence ID" value="KAK5191932.1"/>
    <property type="molecule type" value="Genomic_DNA"/>
</dbReference>
<evidence type="ECO:0000256" key="4">
    <source>
        <dbReference type="ARBA" id="ARBA00022692"/>
    </source>
</evidence>
<proteinExistence type="inferred from homology"/>
<dbReference type="Pfam" id="PF02990">
    <property type="entry name" value="EMP70"/>
    <property type="match status" value="1"/>
</dbReference>
<keyword evidence="4 9" id="KW-0812">Transmembrane</keyword>
<accession>A0ABR0LL10</accession>
<sequence>YIIDNTGTIRGDIKGYKESSVEDSKTKSKRSKGTRSPRKSAEKNGLLDQIGDADADGDVSSDDELPEDTTGWKLVHGDVFRPPAHGVVLAPLIGSGMQLAFMATGLLLLSCFGVLNPSFRGGFISVGIALFIIAGVFSGYFSGRVYKTFGGQKWRKNVVVTATLFPGLLFATLFILNLFVWAQASSTAIPFSTLLGLVALWLLVQLPLVYVGSWYGYVMVGSWEHPIKTNVIPRQIPPQSWYTKGIQSVLIAGLIPFSVSWTTRPAPHWPSFRQSPLNFVVSFTPCTYVSRLYR</sequence>
<keyword evidence="12" id="KW-1185">Reference proteome</keyword>
<keyword evidence="8 9" id="KW-0472">Membrane</keyword>
<evidence type="ECO:0000256" key="7">
    <source>
        <dbReference type="ARBA" id="ARBA00023034"/>
    </source>
</evidence>
<reference evidence="11 12" key="1">
    <citation type="submission" date="2023-08" db="EMBL/GenBank/DDBJ databases">
        <title>Black Yeasts Isolated from many extreme environments.</title>
        <authorList>
            <person name="Coleine C."/>
            <person name="Stajich J.E."/>
            <person name="Selbmann L."/>
        </authorList>
    </citation>
    <scope>NUCLEOTIDE SEQUENCE [LARGE SCALE GENOMIC DNA]</scope>
    <source>
        <strain evidence="11 12">CCFEE 536</strain>
    </source>
</reference>
<feature type="compositionally biased region" description="Basic and acidic residues" evidence="10">
    <location>
        <begin position="11"/>
        <end position="26"/>
    </location>
</feature>
<evidence type="ECO:0000256" key="3">
    <source>
        <dbReference type="ARBA" id="ARBA00005227"/>
    </source>
</evidence>
<evidence type="ECO:0000256" key="9">
    <source>
        <dbReference type="RuleBase" id="RU363079"/>
    </source>
</evidence>
<feature type="non-terminal residue" evidence="11">
    <location>
        <position position="1"/>
    </location>
</feature>
<organism evidence="11 12">
    <name type="scientific">Cryomyces antarcticus</name>
    <dbReference type="NCBI Taxonomy" id="329879"/>
    <lineage>
        <taxon>Eukaryota</taxon>
        <taxon>Fungi</taxon>
        <taxon>Dikarya</taxon>
        <taxon>Ascomycota</taxon>
        <taxon>Pezizomycotina</taxon>
        <taxon>Dothideomycetes</taxon>
        <taxon>Dothideomycetes incertae sedis</taxon>
        <taxon>Cryomyces</taxon>
    </lineage>
</organism>
<gene>
    <name evidence="11" type="ORF">LTR16_007497</name>
</gene>
<evidence type="ECO:0000256" key="2">
    <source>
        <dbReference type="ARBA" id="ARBA00004555"/>
    </source>
</evidence>
<evidence type="ECO:0000256" key="6">
    <source>
        <dbReference type="ARBA" id="ARBA00022989"/>
    </source>
</evidence>
<evidence type="ECO:0000313" key="12">
    <source>
        <dbReference type="Proteomes" id="UP001357485"/>
    </source>
</evidence>
<keyword evidence="5" id="KW-0732">Signal</keyword>
<keyword evidence="7" id="KW-0333">Golgi apparatus</keyword>
<dbReference type="PANTHER" id="PTHR10766">
    <property type="entry name" value="TRANSMEMBRANE 9 SUPERFAMILY PROTEIN"/>
    <property type="match status" value="1"/>
</dbReference>
<feature type="compositionally biased region" description="Basic residues" evidence="10">
    <location>
        <begin position="27"/>
        <end position="38"/>
    </location>
</feature>
<keyword evidence="6 9" id="KW-1133">Transmembrane helix</keyword>
<dbReference type="InterPro" id="IPR004240">
    <property type="entry name" value="EMP70"/>
</dbReference>
<evidence type="ECO:0000256" key="5">
    <source>
        <dbReference type="ARBA" id="ARBA00022729"/>
    </source>
</evidence>
<feature type="transmembrane region" description="Helical" evidence="9">
    <location>
        <begin position="122"/>
        <end position="146"/>
    </location>
</feature>
<feature type="compositionally biased region" description="Acidic residues" evidence="10">
    <location>
        <begin position="51"/>
        <end position="67"/>
    </location>
</feature>
<comment type="similarity">
    <text evidence="3 9">Belongs to the nonaspanin (TM9SF) (TC 9.A.2) family.</text>
</comment>
<comment type="caution">
    <text evidence="9">Lacks conserved residue(s) required for the propagation of feature annotation.</text>
</comment>
<protein>
    <recommendedName>
        <fullName evidence="9">Transmembrane 9 superfamily member</fullName>
    </recommendedName>
</protein>